<gene>
    <name evidence="5" type="primary">mtbC2</name>
    <name evidence="5" type="ORF">CLCY_1c02510</name>
</gene>
<dbReference type="Pfam" id="PF02607">
    <property type="entry name" value="B12-binding_2"/>
    <property type="match status" value="1"/>
</dbReference>
<evidence type="ECO:0000259" key="3">
    <source>
        <dbReference type="PROSITE" id="PS51332"/>
    </source>
</evidence>
<dbReference type="InterPro" id="IPR036724">
    <property type="entry name" value="Cobalamin-bd_sf"/>
</dbReference>
<dbReference type="SUPFAM" id="SSF52242">
    <property type="entry name" value="Cobalamin (vitamin B12)-binding domain"/>
    <property type="match status" value="1"/>
</dbReference>
<dbReference type="GO" id="GO:0046653">
    <property type="term" value="P:tetrahydrofolate metabolic process"/>
    <property type="evidence" value="ECO:0007669"/>
    <property type="project" value="TreeGrafter"/>
</dbReference>
<dbReference type="InterPro" id="IPR050554">
    <property type="entry name" value="Met_Synthase/Corrinoid"/>
</dbReference>
<dbReference type="Pfam" id="PF02310">
    <property type="entry name" value="B12-binding"/>
    <property type="match status" value="1"/>
</dbReference>
<dbReference type="GO" id="GO:0005829">
    <property type="term" value="C:cytosol"/>
    <property type="evidence" value="ECO:0007669"/>
    <property type="project" value="TreeGrafter"/>
</dbReference>
<protein>
    <submittedName>
        <fullName evidence="5">Dimethylamine corrinoid protein 2</fullName>
    </submittedName>
</protein>
<dbReference type="Gene3D" id="3.40.50.280">
    <property type="entry name" value="Cobalamin-binding domain"/>
    <property type="match status" value="1"/>
</dbReference>
<dbReference type="GO" id="GO:0031419">
    <property type="term" value="F:cobalamin binding"/>
    <property type="evidence" value="ECO:0007669"/>
    <property type="project" value="InterPro"/>
</dbReference>
<dbReference type="SMART" id="SM01018">
    <property type="entry name" value="B12-binding_2"/>
    <property type="match status" value="1"/>
</dbReference>
<dbReference type="AlphaFoldDB" id="A0A0J8D5C8"/>
<proteinExistence type="predicted"/>
<accession>A0A0J8D5C8</accession>
<dbReference type="InterPro" id="IPR036594">
    <property type="entry name" value="Meth_synthase_dom"/>
</dbReference>
<dbReference type="Gene3D" id="1.10.1240.10">
    <property type="entry name" value="Methionine synthase domain"/>
    <property type="match status" value="1"/>
</dbReference>
<evidence type="ECO:0000313" key="6">
    <source>
        <dbReference type="Proteomes" id="UP000036756"/>
    </source>
</evidence>
<organism evidence="5 6">
    <name type="scientific">Clostridium cylindrosporum DSM 605</name>
    <dbReference type="NCBI Taxonomy" id="1121307"/>
    <lineage>
        <taxon>Bacteria</taxon>
        <taxon>Bacillati</taxon>
        <taxon>Bacillota</taxon>
        <taxon>Clostridia</taxon>
        <taxon>Eubacteriales</taxon>
        <taxon>Clostridiaceae</taxon>
        <taxon>Clostridium</taxon>
    </lineage>
</organism>
<evidence type="ECO:0000313" key="5">
    <source>
        <dbReference type="EMBL" id="KMT21017.1"/>
    </source>
</evidence>
<evidence type="ECO:0000256" key="2">
    <source>
        <dbReference type="ARBA" id="ARBA00023285"/>
    </source>
</evidence>
<name>A0A0J8D5C8_CLOCY</name>
<dbReference type="SUPFAM" id="SSF47644">
    <property type="entry name" value="Methionine synthase domain"/>
    <property type="match status" value="1"/>
</dbReference>
<dbReference type="PATRIC" id="fig|1121307.3.peg.614"/>
<feature type="domain" description="B12-binding N-terminal" evidence="4">
    <location>
        <begin position="1"/>
        <end position="89"/>
    </location>
</feature>
<dbReference type="PANTHER" id="PTHR45833">
    <property type="entry name" value="METHIONINE SYNTHASE"/>
    <property type="match status" value="1"/>
</dbReference>
<dbReference type="InterPro" id="IPR006158">
    <property type="entry name" value="Cobalamin-bd"/>
</dbReference>
<keyword evidence="2" id="KW-0170">Cobalt</keyword>
<dbReference type="EMBL" id="LFVU01000028">
    <property type="protein sequence ID" value="KMT21017.1"/>
    <property type="molecule type" value="Genomic_DNA"/>
</dbReference>
<dbReference type="PROSITE" id="PS51337">
    <property type="entry name" value="B12_BINDING_NTER"/>
    <property type="match status" value="1"/>
</dbReference>
<sequence>MDILTQISDCIVNMDEDNIERLVVHAAKIDNIRLEEIYLKGLNDGMVRSIDYYENKQYDIPEIIVCADTLNKGLKVLSRFGNINNDVKGKILLSVVEGDTHEIGKNIVKIMLEASGYDVLDFGVNKSVEEIISVAIKEEVDIIGLSSMMTTTRGEMKKLIEKINSMDLKRRPYVIVGGGSVTENYSIEINSDGYAPNAPKVIKLVQNILKEGR</sequence>
<reference evidence="5 6" key="1">
    <citation type="submission" date="2015-06" db="EMBL/GenBank/DDBJ databases">
        <title>Draft genome sequence of the purine-degrading Clostridium cylindrosporum HC-1 (DSM 605).</title>
        <authorList>
            <person name="Poehlein A."/>
            <person name="Schiel-Bengelsdorf B."/>
            <person name="Bengelsdorf F."/>
            <person name="Daniel R."/>
            <person name="Duerre P."/>
        </authorList>
    </citation>
    <scope>NUCLEOTIDE SEQUENCE [LARGE SCALE GENOMIC DNA]</scope>
    <source>
        <strain evidence="5 6">DSM 605</strain>
    </source>
</reference>
<feature type="domain" description="B12-binding" evidence="3">
    <location>
        <begin position="88"/>
        <end position="213"/>
    </location>
</feature>
<dbReference type="OrthoDB" id="9803687at2"/>
<dbReference type="GO" id="GO:0050667">
    <property type="term" value="P:homocysteine metabolic process"/>
    <property type="evidence" value="ECO:0007669"/>
    <property type="project" value="TreeGrafter"/>
</dbReference>
<dbReference type="GO" id="GO:0008705">
    <property type="term" value="F:methionine synthase activity"/>
    <property type="evidence" value="ECO:0007669"/>
    <property type="project" value="TreeGrafter"/>
</dbReference>
<dbReference type="PANTHER" id="PTHR45833:SF1">
    <property type="entry name" value="METHIONINE SYNTHASE"/>
    <property type="match status" value="1"/>
</dbReference>
<dbReference type="RefSeq" id="WP_048571408.1">
    <property type="nucleotide sequence ID" value="NZ_LFVU01000028.1"/>
</dbReference>
<dbReference type="STRING" id="1121307.CLCY_1c02510"/>
<dbReference type="PROSITE" id="PS51332">
    <property type="entry name" value="B12_BINDING"/>
    <property type="match status" value="1"/>
</dbReference>
<dbReference type="GO" id="GO:0046872">
    <property type="term" value="F:metal ion binding"/>
    <property type="evidence" value="ECO:0007669"/>
    <property type="project" value="UniProtKB-KW"/>
</dbReference>
<dbReference type="Proteomes" id="UP000036756">
    <property type="component" value="Unassembled WGS sequence"/>
</dbReference>
<comment type="caution">
    <text evidence="5">The sequence shown here is derived from an EMBL/GenBank/DDBJ whole genome shotgun (WGS) entry which is preliminary data.</text>
</comment>
<keyword evidence="1" id="KW-0479">Metal-binding</keyword>
<dbReference type="InterPro" id="IPR003759">
    <property type="entry name" value="Cbl-bd_cap"/>
</dbReference>
<evidence type="ECO:0000256" key="1">
    <source>
        <dbReference type="ARBA" id="ARBA00022723"/>
    </source>
</evidence>
<keyword evidence="6" id="KW-1185">Reference proteome</keyword>
<evidence type="ECO:0000259" key="4">
    <source>
        <dbReference type="PROSITE" id="PS51337"/>
    </source>
</evidence>